<sequence length="156" mass="17311">MKKTYRSLFCLLAVLLLSVSALPSASALFSKKLYYYGVVEGVSRTVEGKVESIVVSAEEQESYEMIITDSTVWQDHDEKTTSDPATLAVGEQICVVHDPAVMMSLPPQSVAYTVIRNFPAGTDLEQEARDAACPVKKFFADTRKAISDWFYQTMPI</sequence>
<reference evidence="2 4" key="1">
    <citation type="submission" date="2015-09" db="EMBL/GenBank/DDBJ databases">
        <authorList>
            <consortium name="Pathogen Informatics"/>
        </authorList>
    </citation>
    <scope>NUCLEOTIDE SEQUENCE [LARGE SCALE GENOMIC DNA]</scope>
    <source>
        <strain evidence="2 4">2789STDY5834970</strain>
    </source>
</reference>
<dbReference type="RefSeq" id="WP_055185405.1">
    <property type="nucleotide sequence ID" value="NZ_CYXN01000003.1"/>
</dbReference>
<dbReference type="PROSITE" id="PS00430">
    <property type="entry name" value="TONB_DEPENDENT_REC_1"/>
    <property type="match status" value="1"/>
</dbReference>
<dbReference type="InterPro" id="IPR010916">
    <property type="entry name" value="TonB_box_CS"/>
</dbReference>
<dbReference type="EMBL" id="NMTZ01000026">
    <property type="protein sequence ID" value="PDX83303.1"/>
    <property type="molecule type" value="Genomic_DNA"/>
</dbReference>
<proteinExistence type="predicted"/>
<evidence type="ECO:0008006" key="6">
    <source>
        <dbReference type="Google" id="ProtNLM"/>
    </source>
</evidence>
<evidence type="ECO:0000313" key="5">
    <source>
        <dbReference type="Proteomes" id="UP000220480"/>
    </source>
</evidence>
<gene>
    <name evidence="3" type="ORF">CGS59_10465</name>
    <name evidence="2" type="ORF">ERS852582_00770</name>
</gene>
<dbReference type="OrthoDB" id="2029085at2"/>
<dbReference type="AlphaFoldDB" id="A0A173S0B4"/>
<evidence type="ECO:0000313" key="3">
    <source>
        <dbReference type="EMBL" id="PDX83303.1"/>
    </source>
</evidence>
<feature type="chain" id="PRO_5038212858" description="DUF3221 domain-containing protein" evidence="1">
    <location>
        <begin position="22"/>
        <end position="156"/>
    </location>
</feature>
<organism evidence="2 4">
    <name type="scientific">Faecalibacterium prausnitzii</name>
    <dbReference type="NCBI Taxonomy" id="853"/>
    <lineage>
        <taxon>Bacteria</taxon>
        <taxon>Bacillati</taxon>
        <taxon>Bacillota</taxon>
        <taxon>Clostridia</taxon>
        <taxon>Eubacteriales</taxon>
        <taxon>Oscillospiraceae</taxon>
        <taxon>Faecalibacterium</taxon>
    </lineage>
</organism>
<dbReference type="Proteomes" id="UP000095649">
    <property type="component" value="Unassembled WGS sequence"/>
</dbReference>
<evidence type="ECO:0000256" key="1">
    <source>
        <dbReference type="SAM" id="SignalP"/>
    </source>
</evidence>
<keyword evidence="1" id="KW-0732">Signal</keyword>
<accession>A0A173S0B4</accession>
<evidence type="ECO:0000313" key="2">
    <source>
        <dbReference type="EMBL" id="CUM83723.1"/>
    </source>
</evidence>
<dbReference type="Proteomes" id="UP000220480">
    <property type="component" value="Unassembled WGS sequence"/>
</dbReference>
<dbReference type="EMBL" id="CYXN01000003">
    <property type="protein sequence ID" value="CUM83723.1"/>
    <property type="molecule type" value="Genomic_DNA"/>
</dbReference>
<name>A0A173S0B4_9FIRM</name>
<reference evidence="3" key="3">
    <citation type="submission" date="2017-07" db="EMBL/GenBank/DDBJ databases">
        <authorList>
            <person name="Sun Z.S."/>
            <person name="Albrecht U."/>
            <person name="Echele G."/>
            <person name="Lee C.C."/>
        </authorList>
    </citation>
    <scope>NUCLEOTIDE SEQUENCE</scope>
    <source>
        <strain evidence="3">CNCM I 4644</strain>
    </source>
</reference>
<feature type="signal peptide" evidence="1">
    <location>
        <begin position="1"/>
        <end position="21"/>
    </location>
</feature>
<protein>
    <recommendedName>
        <fullName evidence="6">DUF3221 domain-containing protein</fullName>
    </recommendedName>
</protein>
<reference evidence="3 5" key="2">
    <citation type="journal article" date="2017" name="Front. Microbiol.">
        <title>New Insights into the Diversity of the Genus Faecalibacterium.</title>
        <authorList>
            <person name="Benevides L."/>
            <person name="Burman S."/>
            <person name="Martin R."/>
            <person name="Robert V."/>
            <person name="Thomas M."/>
            <person name="Miquel S."/>
            <person name="Chain F."/>
            <person name="Sokol H."/>
            <person name="Bermudez-Humaran L.G."/>
            <person name="Morrison M."/>
            <person name="Langella P."/>
            <person name="Azevedo V.A."/>
            <person name="Chatel J.M."/>
            <person name="Soares S."/>
        </authorList>
    </citation>
    <scope>NUCLEOTIDE SEQUENCE [LARGE SCALE GENOMIC DNA]</scope>
    <source>
        <strain evidence="3 5">CNCM I 4644</strain>
    </source>
</reference>
<evidence type="ECO:0000313" key="4">
    <source>
        <dbReference type="Proteomes" id="UP000095649"/>
    </source>
</evidence>